<evidence type="ECO:0000256" key="1">
    <source>
        <dbReference type="SAM" id="MobiDB-lite"/>
    </source>
</evidence>
<feature type="region of interest" description="Disordered" evidence="1">
    <location>
        <begin position="208"/>
        <end position="228"/>
    </location>
</feature>
<protein>
    <submittedName>
        <fullName evidence="2">Uncharacterized protein</fullName>
    </submittedName>
</protein>
<comment type="caution">
    <text evidence="2">The sequence shown here is derived from an EMBL/GenBank/DDBJ whole genome shotgun (WGS) entry which is preliminary data.</text>
</comment>
<gene>
    <name evidence="2" type="ORF">F8B43_1836</name>
</gene>
<accession>A0A833J824</accession>
<sequence length="228" mass="24248">MMPLPETLFGEACARLPLFDGLSDEAIDRLAAGGFGRGLLTAALRARLRKAGLADMGALARATPAELMAVRKIGPVRVLTIRAHVLGELARRVPGARAAHDGEATDRRRLDRLRALPAGPLPLVGTVVERFGPDGPTWADLASMRRAEAIRALGIAAADLDAIVSALVLTLLPDPPRSLPVAAMREEDAAPETRAGRVCVELQRARDQEWEAAAPATGASPSERRRRS</sequence>
<dbReference type="RefSeq" id="WP_152276719.1">
    <property type="nucleotide sequence ID" value="NZ_WEKV01000008.1"/>
</dbReference>
<evidence type="ECO:0000313" key="2">
    <source>
        <dbReference type="EMBL" id="KAB7786435.1"/>
    </source>
</evidence>
<proteinExistence type="predicted"/>
<dbReference type="AlphaFoldDB" id="A0A833J824"/>
<dbReference type="EMBL" id="WEKV01000008">
    <property type="protein sequence ID" value="KAB7786435.1"/>
    <property type="molecule type" value="Genomic_DNA"/>
</dbReference>
<dbReference type="Gene3D" id="1.10.150.20">
    <property type="entry name" value="5' to 3' exonuclease, C-terminal subdomain"/>
    <property type="match status" value="1"/>
</dbReference>
<name>A0A833J824_9HYPH</name>
<organism evidence="2 3">
    <name type="scientific">Methylorubrum populi</name>
    <dbReference type="NCBI Taxonomy" id="223967"/>
    <lineage>
        <taxon>Bacteria</taxon>
        <taxon>Pseudomonadati</taxon>
        <taxon>Pseudomonadota</taxon>
        <taxon>Alphaproteobacteria</taxon>
        <taxon>Hyphomicrobiales</taxon>
        <taxon>Methylobacteriaceae</taxon>
        <taxon>Methylorubrum</taxon>
    </lineage>
</organism>
<reference evidence="2 3" key="1">
    <citation type="submission" date="2019-10" db="EMBL/GenBank/DDBJ databases">
        <title>Draft Genome Sequence of the Caffeine Degrading Methylotroph Methylorubrum populi PINKEL.</title>
        <authorList>
            <person name="Dawson S.C."/>
            <person name="Zhang X."/>
            <person name="Wright M.E."/>
            <person name="Sharma G."/>
            <person name="Langner J.T."/>
            <person name="Ditty J.L."/>
            <person name="Subuyuj G.A."/>
        </authorList>
    </citation>
    <scope>NUCLEOTIDE SEQUENCE [LARGE SCALE GENOMIC DNA]</scope>
    <source>
        <strain evidence="2 3">Pinkel</strain>
    </source>
</reference>
<dbReference type="Proteomes" id="UP000469949">
    <property type="component" value="Unassembled WGS sequence"/>
</dbReference>
<evidence type="ECO:0000313" key="3">
    <source>
        <dbReference type="Proteomes" id="UP000469949"/>
    </source>
</evidence>